<evidence type="ECO:0000256" key="2">
    <source>
        <dbReference type="ARBA" id="ARBA00022723"/>
    </source>
</evidence>
<evidence type="ECO:0000313" key="9">
    <source>
        <dbReference type="Proteomes" id="UP000620366"/>
    </source>
</evidence>
<dbReference type="PANTHER" id="PTHR35795">
    <property type="entry name" value="SLR1885 PROTEIN"/>
    <property type="match status" value="1"/>
</dbReference>
<dbReference type="EC" id="3.6.1.41" evidence="1"/>
<dbReference type="PANTHER" id="PTHR35795:SF1">
    <property type="entry name" value="BIS(5'-NUCLEOSYL)-TETRAPHOSPHATASE, SYMMETRICAL"/>
    <property type="match status" value="1"/>
</dbReference>
<sequence>MIAQCDGIKLLEQMLSEKRFRHSLSVRDEAVRLARRYGADEQKAEIAGLYHDVTKDMGPAEQLKMCDEFGIMLNAVERSSYKLLHALTGACYTRERLGVDDEEIFGAIYYHTTGRADMTLLEKIIYMADYVEPLRDFDGVEPVRAIVYEDLDRALLLALDNSFFELLGKHAQIHPNTLEARNFLLEKRQKK</sequence>
<evidence type="ECO:0000256" key="5">
    <source>
        <dbReference type="ARBA" id="ARBA00023004"/>
    </source>
</evidence>
<dbReference type="InterPro" id="IPR005249">
    <property type="entry name" value="YqeK"/>
</dbReference>
<accession>A0A926DDB6</accession>
<evidence type="ECO:0000256" key="1">
    <source>
        <dbReference type="ARBA" id="ARBA00012506"/>
    </source>
</evidence>
<name>A0A926DDB6_9FIRM</name>
<evidence type="ECO:0000256" key="3">
    <source>
        <dbReference type="ARBA" id="ARBA00022741"/>
    </source>
</evidence>
<dbReference type="GO" id="GO:0008803">
    <property type="term" value="F:bis(5'-nucleosyl)-tetraphosphatase (symmetrical) activity"/>
    <property type="evidence" value="ECO:0007669"/>
    <property type="project" value="UniProtKB-EC"/>
</dbReference>
<evidence type="ECO:0000313" key="8">
    <source>
        <dbReference type="EMBL" id="MBC8535704.1"/>
    </source>
</evidence>
<keyword evidence="2" id="KW-0479">Metal-binding</keyword>
<dbReference type="AlphaFoldDB" id="A0A926DDB6"/>
<evidence type="ECO:0000259" key="7">
    <source>
        <dbReference type="SMART" id="SM00471"/>
    </source>
</evidence>
<dbReference type="CDD" id="cd00077">
    <property type="entry name" value="HDc"/>
    <property type="match status" value="1"/>
</dbReference>
<evidence type="ECO:0000256" key="6">
    <source>
        <dbReference type="ARBA" id="ARBA00049417"/>
    </source>
</evidence>
<keyword evidence="5" id="KW-0408">Iron</keyword>
<dbReference type="Proteomes" id="UP000620366">
    <property type="component" value="Unassembled WGS sequence"/>
</dbReference>
<dbReference type="Pfam" id="PF01966">
    <property type="entry name" value="HD"/>
    <property type="match status" value="1"/>
</dbReference>
<dbReference type="NCBIfam" id="TIGR00488">
    <property type="entry name" value="bis(5'-nucleosyl)-tetraphosphatase (symmetrical) YqeK"/>
    <property type="match status" value="1"/>
</dbReference>
<dbReference type="InterPro" id="IPR006674">
    <property type="entry name" value="HD_domain"/>
</dbReference>
<feature type="domain" description="HD/PDEase" evidence="7">
    <location>
        <begin position="15"/>
        <end position="143"/>
    </location>
</feature>
<keyword evidence="9" id="KW-1185">Reference proteome</keyword>
<dbReference type="SUPFAM" id="SSF109604">
    <property type="entry name" value="HD-domain/PDEase-like"/>
    <property type="match status" value="1"/>
</dbReference>
<organism evidence="8 9">
    <name type="scientific">Feifania hominis</name>
    <dbReference type="NCBI Taxonomy" id="2763660"/>
    <lineage>
        <taxon>Bacteria</taxon>
        <taxon>Bacillati</taxon>
        <taxon>Bacillota</taxon>
        <taxon>Clostridia</taxon>
        <taxon>Eubacteriales</taxon>
        <taxon>Feifaniaceae</taxon>
        <taxon>Feifania</taxon>
    </lineage>
</organism>
<keyword evidence="4 8" id="KW-0378">Hydrolase</keyword>
<comment type="catalytic activity">
    <reaction evidence="6">
        <text>P(1),P(4)-bis(5'-adenosyl) tetraphosphate + H2O = 2 ADP + 2 H(+)</text>
        <dbReference type="Rhea" id="RHEA:24252"/>
        <dbReference type="ChEBI" id="CHEBI:15377"/>
        <dbReference type="ChEBI" id="CHEBI:15378"/>
        <dbReference type="ChEBI" id="CHEBI:58141"/>
        <dbReference type="ChEBI" id="CHEBI:456216"/>
        <dbReference type="EC" id="3.6.1.41"/>
    </reaction>
</comment>
<dbReference type="NCBIfam" id="TIGR00277">
    <property type="entry name" value="HDIG"/>
    <property type="match status" value="1"/>
</dbReference>
<evidence type="ECO:0000256" key="4">
    <source>
        <dbReference type="ARBA" id="ARBA00022801"/>
    </source>
</evidence>
<dbReference type="RefSeq" id="WP_249299433.1">
    <property type="nucleotide sequence ID" value="NZ_JACRSP010000001.1"/>
</dbReference>
<comment type="caution">
    <text evidence="8">The sequence shown here is derived from an EMBL/GenBank/DDBJ whole genome shotgun (WGS) entry which is preliminary data.</text>
</comment>
<reference evidence="8" key="1">
    <citation type="submission" date="2020-08" db="EMBL/GenBank/DDBJ databases">
        <title>Genome public.</title>
        <authorList>
            <person name="Liu C."/>
            <person name="Sun Q."/>
        </authorList>
    </citation>
    <scope>NUCLEOTIDE SEQUENCE</scope>
    <source>
        <strain evidence="8">BX7</strain>
    </source>
</reference>
<proteinExistence type="predicted"/>
<dbReference type="GO" id="GO:0000166">
    <property type="term" value="F:nucleotide binding"/>
    <property type="evidence" value="ECO:0007669"/>
    <property type="project" value="UniProtKB-KW"/>
</dbReference>
<keyword evidence="3" id="KW-0547">Nucleotide-binding</keyword>
<protein>
    <recommendedName>
        <fullName evidence="1">bis(5'-nucleosyl)-tetraphosphatase (symmetrical)</fullName>
        <ecNumber evidence="1">3.6.1.41</ecNumber>
    </recommendedName>
</protein>
<dbReference type="EMBL" id="JACRSP010000001">
    <property type="protein sequence ID" value="MBC8535704.1"/>
    <property type="molecule type" value="Genomic_DNA"/>
</dbReference>
<dbReference type="SMART" id="SM00471">
    <property type="entry name" value="HDc"/>
    <property type="match status" value="1"/>
</dbReference>
<dbReference type="InterPro" id="IPR051094">
    <property type="entry name" value="Diverse_Catalytic_Enzymes"/>
</dbReference>
<dbReference type="GO" id="GO:0046872">
    <property type="term" value="F:metal ion binding"/>
    <property type="evidence" value="ECO:0007669"/>
    <property type="project" value="UniProtKB-KW"/>
</dbReference>
<dbReference type="Gene3D" id="1.10.3210.10">
    <property type="entry name" value="Hypothetical protein af1432"/>
    <property type="match status" value="1"/>
</dbReference>
<dbReference type="InterPro" id="IPR006675">
    <property type="entry name" value="HDIG_dom"/>
</dbReference>
<dbReference type="InterPro" id="IPR003607">
    <property type="entry name" value="HD/PDEase_dom"/>
</dbReference>
<gene>
    <name evidence="8" type="primary">yqeK</name>
    <name evidence="8" type="ORF">H8695_03235</name>
</gene>